<dbReference type="SUPFAM" id="SSF52058">
    <property type="entry name" value="L domain-like"/>
    <property type="match status" value="1"/>
</dbReference>
<protein>
    <recommendedName>
        <fullName evidence="4">F-box domain-containing protein</fullName>
    </recommendedName>
</protein>
<dbReference type="Gene3D" id="3.80.10.10">
    <property type="entry name" value="Ribonuclease Inhibitor"/>
    <property type="match status" value="1"/>
</dbReference>
<name>A0A9P6M115_MORAP</name>
<gene>
    <name evidence="2" type="ORF">BGZ70_008282</name>
</gene>
<evidence type="ECO:0000256" key="1">
    <source>
        <dbReference type="SAM" id="MobiDB-lite"/>
    </source>
</evidence>
<evidence type="ECO:0000313" key="2">
    <source>
        <dbReference type="EMBL" id="KAF9961446.1"/>
    </source>
</evidence>
<evidence type="ECO:0008006" key="4">
    <source>
        <dbReference type="Google" id="ProtNLM"/>
    </source>
</evidence>
<reference evidence="2" key="1">
    <citation type="journal article" date="2020" name="Fungal Divers.">
        <title>Resolving the Mortierellaceae phylogeny through synthesis of multi-gene phylogenetics and phylogenomics.</title>
        <authorList>
            <person name="Vandepol N."/>
            <person name="Liber J."/>
            <person name="Desiro A."/>
            <person name="Na H."/>
            <person name="Kennedy M."/>
            <person name="Barry K."/>
            <person name="Grigoriev I.V."/>
            <person name="Miller A.N."/>
            <person name="O'Donnell K."/>
            <person name="Stajich J.E."/>
            <person name="Bonito G."/>
        </authorList>
    </citation>
    <scope>NUCLEOTIDE SEQUENCE</scope>
    <source>
        <strain evidence="2">CK1249</strain>
    </source>
</reference>
<evidence type="ECO:0000313" key="3">
    <source>
        <dbReference type="Proteomes" id="UP000738359"/>
    </source>
</evidence>
<dbReference type="InterPro" id="IPR032675">
    <property type="entry name" value="LRR_dom_sf"/>
</dbReference>
<dbReference type="AlphaFoldDB" id="A0A9P6M115"/>
<keyword evidence="3" id="KW-1185">Reference proteome</keyword>
<dbReference type="EMBL" id="JAAAHY010000584">
    <property type="protein sequence ID" value="KAF9961446.1"/>
    <property type="molecule type" value="Genomic_DNA"/>
</dbReference>
<feature type="region of interest" description="Disordered" evidence="1">
    <location>
        <begin position="1"/>
        <end position="68"/>
    </location>
</feature>
<accession>A0A9P6M115</accession>
<proteinExistence type="predicted"/>
<feature type="region of interest" description="Disordered" evidence="1">
    <location>
        <begin position="292"/>
        <end position="327"/>
    </location>
</feature>
<dbReference type="Proteomes" id="UP000738359">
    <property type="component" value="Unassembled WGS sequence"/>
</dbReference>
<feature type="compositionally biased region" description="Polar residues" evidence="1">
    <location>
        <begin position="17"/>
        <end position="38"/>
    </location>
</feature>
<feature type="region of interest" description="Disordered" evidence="1">
    <location>
        <begin position="179"/>
        <end position="200"/>
    </location>
</feature>
<comment type="caution">
    <text evidence="2">The sequence shown here is derived from an EMBL/GenBank/DDBJ whole genome shotgun (WGS) entry which is preliminary data.</text>
</comment>
<dbReference type="OrthoDB" id="2406705at2759"/>
<organism evidence="2 3">
    <name type="scientific">Mortierella alpina</name>
    <name type="common">Oleaginous fungus</name>
    <name type="synonym">Mortierella renispora</name>
    <dbReference type="NCBI Taxonomy" id="64518"/>
    <lineage>
        <taxon>Eukaryota</taxon>
        <taxon>Fungi</taxon>
        <taxon>Fungi incertae sedis</taxon>
        <taxon>Mucoromycota</taxon>
        <taxon>Mortierellomycotina</taxon>
        <taxon>Mortierellomycetes</taxon>
        <taxon>Mortierellales</taxon>
        <taxon>Mortierellaceae</taxon>
        <taxon>Mortierella</taxon>
    </lineage>
</organism>
<sequence>MDSPDFISVSPPRLHRSTSNSTLSSFVHLTSHGQNDRQSTTSSSNFSIRSLPDSVTGPSHPTPGGGVNPALSALSDASYLSLELEDLSLYTDTHDTYRYVAPHPPEIQYAFPSTPMAARYFPSNMPSRVARTIFALLDRHTLQSTLTVSKGWFRYAAGFLYRDPFDSERVHAQYCGTRSSLVSPSSSSSYSFPSASSYQSLKPSDERKLVRLLLRSIGCPSEPGEKEVLVCEENEWVMGRSKLVDEYGQQIQTSVNYIRFLEVFDWAPWQRYIDFWDSTQLLLEDEEEDKRAAVAQLEQEGKNSEPSDHDDDGSSNNNSSDGDGNGYEEPDAYYKQILFLKRKKAWQRARKLKKKEQRRGKKERQDKEKDVVVVMLFRFSYNTIFDWFAENPNARTIVVHPQMRFPFQLVPQLTRWSRLLFDQCEPSKDDVFRKRPRHEVEAFNPAALLQGILEHQMHSYINAEGRTVGGIRHLQLPPVSFYDDNDQLAEIQSLIDVIARPASLDVSAFPLWIYTAMGISNENLVELTRFVCLTAPSGFLSHQSFLRRCPNLKEIEMLVRDTRDVNFGEADVSYPYRDLYDESNDSTQFSAFDFDNYQDAVRSVERYHGPPTPATLKLTSAKLHVQRSADLPHVLAAMQSKFSDSLRELKLFRASPLYNTFSLCDRFELQGMEPFAGCPRLQRLTLISSQQPADLTPWRVPASLKELVLDGYDTQVRLDMDHLCADVPGLESLTLISTMPSKSRAEPPLLYWPRAAHLARLRTMTLSGMAAKSFRFKWMSHCPALETLEVDGLDYSQLTQGQQYTDDVQQMLLDPPTSDATTGPRVCKFSIVNMTCYHSMLYEFFCLSVANTTSTTPATATASSTTMDTTATAAESEMMWNRPLLTALRQHCPNVHRLTLDVKSCFCHPTGSTESHSELDIVTLSKLSQFLPRLIRFGTDSFKITGKHQYHLRSLGFVPRMEHKSMAVFSLPRNSQWEACAYRFGEASYQRHVQI</sequence>